<dbReference type="OrthoDB" id="160937at2759"/>
<comment type="caution">
    <text evidence="1">The sequence shown here is derived from an EMBL/GenBank/DDBJ whole genome shotgun (WGS) entry which is preliminary data.</text>
</comment>
<proteinExistence type="predicted"/>
<accession>A0A225WHZ0</accession>
<dbReference type="GO" id="GO:0004674">
    <property type="term" value="F:protein serine/threonine kinase activity"/>
    <property type="evidence" value="ECO:0007669"/>
    <property type="project" value="UniProtKB-KW"/>
</dbReference>
<gene>
    <name evidence="1" type="ORF">PHMEG_0009295</name>
</gene>
<keyword evidence="1" id="KW-0723">Serine/threonine-protein kinase</keyword>
<reference evidence="2" key="1">
    <citation type="submission" date="2017-03" db="EMBL/GenBank/DDBJ databases">
        <title>Phytopthora megakarya and P. palmivora, two closely related causual agents of cacao black pod achieved similar genome size and gene model numbers by different mechanisms.</title>
        <authorList>
            <person name="Ali S."/>
            <person name="Shao J."/>
            <person name="Larry D.J."/>
            <person name="Kronmiller B."/>
            <person name="Shen D."/>
            <person name="Strem M.D."/>
            <person name="Melnick R.L."/>
            <person name="Guiltinan M.J."/>
            <person name="Tyler B.M."/>
            <person name="Meinhardt L.W."/>
            <person name="Bailey B.A."/>
        </authorList>
    </citation>
    <scope>NUCLEOTIDE SEQUENCE [LARGE SCALE GENOMIC DNA]</scope>
    <source>
        <strain evidence="2">zdho120</strain>
    </source>
</reference>
<organism evidence="1 2">
    <name type="scientific">Phytophthora megakarya</name>
    <dbReference type="NCBI Taxonomy" id="4795"/>
    <lineage>
        <taxon>Eukaryota</taxon>
        <taxon>Sar</taxon>
        <taxon>Stramenopiles</taxon>
        <taxon>Oomycota</taxon>
        <taxon>Peronosporomycetes</taxon>
        <taxon>Peronosporales</taxon>
        <taxon>Peronosporaceae</taxon>
        <taxon>Phytophthora</taxon>
    </lineage>
</organism>
<keyword evidence="2" id="KW-1185">Reference proteome</keyword>
<evidence type="ECO:0000313" key="1">
    <source>
        <dbReference type="EMBL" id="OWZ16858.1"/>
    </source>
</evidence>
<dbReference type="EMBL" id="NBNE01000857">
    <property type="protein sequence ID" value="OWZ16858.1"/>
    <property type="molecule type" value="Genomic_DNA"/>
</dbReference>
<dbReference type="AlphaFoldDB" id="A0A225WHZ0"/>
<protein>
    <submittedName>
        <fullName evidence="1">Serine/threonine protein kinase</fullName>
    </submittedName>
</protein>
<sequence>MSTSSDQQKCMLEGTRCIMSKVVSSLLCDFVIPVVGGSIFEALATVATLCGEMKENEAVCRRVYHRLQFIYEELQKCSDASSLHENQTFTKKLLRRLIESSRVAERIQQFHQEIDELFKLLSIVHMAEMSAWRQEWEQDRTMQQNMLHEALAES</sequence>
<keyword evidence="1" id="KW-0418">Kinase</keyword>
<dbReference type="Proteomes" id="UP000198211">
    <property type="component" value="Unassembled WGS sequence"/>
</dbReference>
<evidence type="ECO:0000313" key="2">
    <source>
        <dbReference type="Proteomes" id="UP000198211"/>
    </source>
</evidence>
<name>A0A225WHZ0_9STRA</name>
<keyword evidence="1" id="KW-0808">Transferase</keyword>